<evidence type="ECO:0000256" key="7">
    <source>
        <dbReference type="SAM" id="MobiDB-lite"/>
    </source>
</evidence>
<feature type="compositionally biased region" description="Basic residues" evidence="7">
    <location>
        <begin position="164"/>
        <end position="173"/>
    </location>
</feature>
<proteinExistence type="predicted"/>
<evidence type="ECO:0000256" key="4">
    <source>
        <dbReference type="ARBA" id="ARBA00022833"/>
    </source>
</evidence>
<evidence type="ECO:0000256" key="6">
    <source>
        <dbReference type="ARBA" id="ARBA00023242"/>
    </source>
</evidence>
<keyword evidence="4" id="KW-0862">Zinc</keyword>
<organism evidence="9">
    <name type="scientific">Amphimedon queenslandica</name>
    <name type="common">Sponge</name>
    <dbReference type="NCBI Taxonomy" id="400682"/>
    <lineage>
        <taxon>Eukaryota</taxon>
        <taxon>Metazoa</taxon>
        <taxon>Porifera</taxon>
        <taxon>Demospongiae</taxon>
        <taxon>Heteroscleromorpha</taxon>
        <taxon>Haplosclerida</taxon>
        <taxon>Niphatidae</taxon>
        <taxon>Amphimedon</taxon>
    </lineage>
</organism>
<evidence type="ECO:0000256" key="3">
    <source>
        <dbReference type="ARBA" id="ARBA00022771"/>
    </source>
</evidence>
<evidence type="ECO:0000313" key="10">
    <source>
        <dbReference type="Proteomes" id="UP000007879"/>
    </source>
</evidence>
<reference evidence="10" key="1">
    <citation type="journal article" date="2010" name="Nature">
        <title>The Amphimedon queenslandica genome and the evolution of animal complexity.</title>
        <authorList>
            <person name="Srivastava M."/>
            <person name="Simakov O."/>
            <person name="Chapman J."/>
            <person name="Fahey B."/>
            <person name="Gauthier M.E."/>
            <person name="Mitros T."/>
            <person name="Richards G.S."/>
            <person name="Conaco C."/>
            <person name="Dacre M."/>
            <person name="Hellsten U."/>
            <person name="Larroux C."/>
            <person name="Putnam N.H."/>
            <person name="Stanke M."/>
            <person name="Adamska M."/>
            <person name="Darling A."/>
            <person name="Degnan S.M."/>
            <person name="Oakley T.H."/>
            <person name="Plachetzki D.C."/>
            <person name="Zhai Y."/>
            <person name="Adamski M."/>
            <person name="Calcino A."/>
            <person name="Cummins S.F."/>
            <person name="Goodstein D.M."/>
            <person name="Harris C."/>
            <person name="Jackson D.J."/>
            <person name="Leys S.P."/>
            <person name="Shu S."/>
            <person name="Woodcroft B.J."/>
            <person name="Vervoort M."/>
            <person name="Kosik K.S."/>
            <person name="Manning G."/>
            <person name="Degnan B.M."/>
            <person name="Rokhsar D.S."/>
        </authorList>
    </citation>
    <scope>NUCLEOTIDE SEQUENCE [LARGE SCALE GENOMIC DNA]</scope>
</reference>
<dbReference type="Proteomes" id="UP000007879">
    <property type="component" value="Unassembled WGS sequence"/>
</dbReference>
<dbReference type="GO" id="GO:0005681">
    <property type="term" value="C:spliceosomal complex"/>
    <property type="evidence" value="ECO:0007669"/>
    <property type="project" value="InterPro"/>
</dbReference>
<comment type="subcellular location">
    <subcellularLocation>
        <location evidence="1">Nucleus</location>
    </subcellularLocation>
</comment>
<feature type="compositionally biased region" description="Acidic residues" evidence="7">
    <location>
        <begin position="176"/>
        <end position="188"/>
    </location>
</feature>
<keyword evidence="3" id="KW-0863">Zinc-finger</keyword>
<dbReference type="SMART" id="SM00451">
    <property type="entry name" value="ZnF_U1"/>
    <property type="match status" value="1"/>
</dbReference>
<dbReference type="Pfam" id="PF12171">
    <property type="entry name" value="zf-C2H2_jaz"/>
    <property type="match status" value="1"/>
</dbReference>
<dbReference type="EnsemblMetazoa" id="Aqu2.1.25745_001">
    <property type="protein sequence ID" value="Aqu2.1.25745_001"/>
    <property type="gene ID" value="Aqu2.1.25745"/>
</dbReference>
<evidence type="ECO:0000256" key="5">
    <source>
        <dbReference type="ARBA" id="ARBA00023125"/>
    </source>
</evidence>
<protein>
    <recommendedName>
        <fullName evidence="8">U1-type domain-containing protein</fullName>
    </recommendedName>
</protein>
<dbReference type="InterPro" id="IPR040107">
    <property type="entry name" value="Snu23"/>
</dbReference>
<evidence type="ECO:0000256" key="1">
    <source>
        <dbReference type="ARBA" id="ARBA00004123"/>
    </source>
</evidence>
<dbReference type="OrthoDB" id="30343at2759"/>
<dbReference type="GO" id="GO:0003677">
    <property type="term" value="F:DNA binding"/>
    <property type="evidence" value="ECO:0007669"/>
    <property type="project" value="UniProtKB-KW"/>
</dbReference>
<dbReference type="STRING" id="400682.A0A1X7UDM7"/>
<dbReference type="EnsemblMetazoa" id="XM_003388268.3">
    <property type="protein sequence ID" value="XP_003388316.1"/>
    <property type="gene ID" value="LOC100641724"/>
</dbReference>
<dbReference type="PANTHER" id="PTHR45986">
    <property type="entry name" value="ZINC FINGER MATRIN-TYPE PROTEIN 2"/>
    <property type="match status" value="1"/>
</dbReference>
<sequence>MASGSNPVGVSDGFRRTWDRSLYEGLAKERLKKDSKGKDDKDDKPQERELLKHRDYKIDLDGKLGKSLVITQATPQSQSGGYYCNVCDCVIKDSINFLDHINGRKHQKNMGMSMKVEKSTLDQVKRRFAVAQEKKQEEKKQYDFDERMKELHEEEEKLKEYRREKRKERKRKGKPEEEEEEVPPDPELELMMGFSGFGTKKKK</sequence>
<dbReference type="InterPro" id="IPR036236">
    <property type="entry name" value="Znf_C2H2_sf"/>
</dbReference>
<feature type="compositionally biased region" description="Basic and acidic residues" evidence="7">
    <location>
        <begin position="132"/>
        <end position="163"/>
    </location>
</feature>
<dbReference type="GO" id="GO:0000398">
    <property type="term" value="P:mRNA splicing, via spliceosome"/>
    <property type="evidence" value="ECO:0007669"/>
    <property type="project" value="InterPro"/>
</dbReference>
<dbReference type="FunFam" id="3.30.160.60:FF:000282">
    <property type="entry name" value="Zinc finger, matrin-type 2"/>
    <property type="match status" value="1"/>
</dbReference>
<gene>
    <name evidence="9" type="primary">100641724</name>
</gene>
<name>A0A1X7UDM7_AMPQE</name>
<dbReference type="PANTHER" id="PTHR45986:SF1">
    <property type="entry name" value="ZINC FINGER MATRIN-TYPE PROTEIN 2"/>
    <property type="match status" value="1"/>
</dbReference>
<reference evidence="9" key="2">
    <citation type="submission" date="2017-05" db="UniProtKB">
        <authorList>
            <consortium name="EnsemblMetazoa"/>
        </authorList>
    </citation>
    <scope>IDENTIFICATION</scope>
</reference>
<feature type="region of interest" description="Disordered" evidence="7">
    <location>
        <begin position="29"/>
        <end position="48"/>
    </location>
</feature>
<dbReference type="SUPFAM" id="SSF57667">
    <property type="entry name" value="beta-beta-alpha zinc fingers"/>
    <property type="match status" value="1"/>
</dbReference>
<dbReference type="GO" id="GO:0008270">
    <property type="term" value="F:zinc ion binding"/>
    <property type="evidence" value="ECO:0007669"/>
    <property type="project" value="UniProtKB-KW"/>
</dbReference>
<keyword evidence="2" id="KW-0479">Metal-binding</keyword>
<keyword evidence="10" id="KW-1185">Reference proteome</keyword>
<keyword evidence="5" id="KW-0238">DNA-binding</keyword>
<dbReference type="GO" id="GO:0046540">
    <property type="term" value="C:U4/U6 x U5 tri-snRNP complex"/>
    <property type="evidence" value="ECO:0007669"/>
    <property type="project" value="TreeGrafter"/>
</dbReference>
<feature type="domain" description="U1-type" evidence="8">
    <location>
        <begin position="79"/>
        <end position="113"/>
    </location>
</feature>
<evidence type="ECO:0000313" key="9">
    <source>
        <dbReference type="EnsemblMetazoa" id="Aqu2.1.25745_001"/>
    </source>
</evidence>
<dbReference type="AlphaFoldDB" id="A0A1X7UDM7"/>
<dbReference type="InParanoid" id="A0A1X7UDM7"/>
<evidence type="ECO:0000256" key="2">
    <source>
        <dbReference type="ARBA" id="ARBA00022723"/>
    </source>
</evidence>
<accession>A0A1X7UDM7</accession>
<dbReference type="InterPro" id="IPR022755">
    <property type="entry name" value="Znf_C2H2_jaz"/>
</dbReference>
<dbReference type="Gene3D" id="3.30.160.60">
    <property type="entry name" value="Classic Zinc Finger"/>
    <property type="match status" value="1"/>
</dbReference>
<dbReference type="InterPro" id="IPR003604">
    <property type="entry name" value="Matrin/U1-like-C_Znf_C2H2"/>
</dbReference>
<dbReference type="OMA" id="VDHRRKW"/>
<evidence type="ECO:0000259" key="8">
    <source>
        <dbReference type="SMART" id="SM00451"/>
    </source>
</evidence>
<feature type="region of interest" description="Disordered" evidence="7">
    <location>
        <begin position="131"/>
        <end position="203"/>
    </location>
</feature>
<keyword evidence="6" id="KW-0539">Nucleus</keyword>
<dbReference type="KEGG" id="aqu:100641724"/>
<dbReference type="eggNOG" id="KOG4727">
    <property type="taxonomic scope" value="Eukaryota"/>
</dbReference>